<evidence type="ECO:0000256" key="1">
    <source>
        <dbReference type="SAM" id="Phobius"/>
    </source>
</evidence>
<evidence type="ECO:0000313" key="2">
    <source>
        <dbReference type="EMBL" id="KHN28427.1"/>
    </source>
</evidence>
<dbReference type="Proteomes" id="UP000053555">
    <property type="component" value="Unassembled WGS sequence"/>
</dbReference>
<dbReference type="AlphaFoldDB" id="A0A0B2R9K5"/>
<dbReference type="EMBL" id="KN652801">
    <property type="protein sequence ID" value="KHN28427.1"/>
    <property type="molecule type" value="Genomic_DNA"/>
</dbReference>
<feature type="transmembrane region" description="Helical" evidence="1">
    <location>
        <begin position="14"/>
        <end position="36"/>
    </location>
</feature>
<sequence length="52" mass="5484">MSAFPFHDNHHRKLLVGSIGLSVSITMYGSLLIVMGHGGKGGVASKNNKFAT</sequence>
<gene>
    <name evidence="2" type="ORF">glysoja_038911</name>
</gene>
<name>A0A0B2R9K5_GLYSO</name>
<keyword evidence="1" id="KW-1133">Transmembrane helix</keyword>
<keyword evidence="1" id="KW-0812">Transmembrane</keyword>
<organism evidence="2">
    <name type="scientific">Glycine soja</name>
    <name type="common">Wild soybean</name>
    <dbReference type="NCBI Taxonomy" id="3848"/>
    <lineage>
        <taxon>Eukaryota</taxon>
        <taxon>Viridiplantae</taxon>
        <taxon>Streptophyta</taxon>
        <taxon>Embryophyta</taxon>
        <taxon>Tracheophyta</taxon>
        <taxon>Spermatophyta</taxon>
        <taxon>Magnoliopsida</taxon>
        <taxon>eudicotyledons</taxon>
        <taxon>Gunneridae</taxon>
        <taxon>Pentapetalae</taxon>
        <taxon>rosids</taxon>
        <taxon>fabids</taxon>
        <taxon>Fabales</taxon>
        <taxon>Fabaceae</taxon>
        <taxon>Papilionoideae</taxon>
        <taxon>50 kb inversion clade</taxon>
        <taxon>NPAAA clade</taxon>
        <taxon>indigoferoid/millettioid clade</taxon>
        <taxon>Phaseoleae</taxon>
        <taxon>Glycine</taxon>
        <taxon>Glycine subgen. Soja</taxon>
    </lineage>
</organism>
<reference evidence="2" key="1">
    <citation type="submission" date="2014-07" db="EMBL/GenBank/DDBJ databases">
        <title>Identification of a novel salt tolerance gene in wild soybean by whole-genome sequencing.</title>
        <authorList>
            <person name="Lam H.-M."/>
            <person name="Qi X."/>
            <person name="Li M.-W."/>
            <person name="Liu X."/>
            <person name="Xie M."/>
            <person name="Ni M."/>
            <person name="Xu X."/>
        </authorList>
    </citation>
    <scope>NUCLEOTIDE SEQUENCE [LARGE SCALE GENOMIC DNA]</scope>
    <source>
        <tissue evidence="2">Root</tissue>
    </source>
</reference>
<keyword evidence="1" id="KW-0472">Membrane</keyword>
<proteinExistence type="predicted"/>
<accession>A0A0B2R9K5</accession>
<protein>
    <submittedName>
        <fullName evidence="2">Uncharacterized protein</fullName>
    </submittedName>
</protein>